<evidence type="ECO:0000313" key="2">
    <source>
        <dbReference type="Proteomes" id="UP000381260"/>
    </source>
</evidence>
<gene>
    <name evidence="1" type="ORF">GHV41_04975</name>
</gene>
<proteinExistence type="predicted"/>
<evidence type="ECO:0008006" key="3">
    <source>
        <dbReference type="Google" id="ProtNLM"/>
    </source>
</evidence>
<accession>A0A5Q2V9L6</accession>
<dbReference type="EMBL" id="CP045913">
    <property type="protein sequence ID" value="QGH60231.1"/>
    <property type="molecule type" value="Genomic_DNA"/>
</dbReference>
<dbReference type="RefSeq" id="WP_153857793.1">
    <property type="nucleotide sequence ID" value="NZ_CP045913.1"/>
</dbReference>
<organism evidence="1 2">
    <name type="scientific">Serratia proteamaculans</name>
    <dbReference type="NCBI Taxonomy" id="28151"/>
    <lineage>
        <taxon>Bacteria</taxon>
        <taxon>Pseudomonadati</taxon>
        <taxon>Pseudomonadota</taxon>
        <taxon>Gammaproteobacteria</taxon>
        <taxon>Enterobacterales</taxon>
        <taxon>Yersiniaceae</taxon>
        <taxon>Serratia</taxon>
    </lineage>
</organism>
<dbReference type="Proteomes" id="UP000381260">
    <property type="component" value="Chromosome"/>
</dbReference>
<dbReference type="AlphaFoldDB" id="A0A5Q2V9L6"/>
<sequence length="250" mass="27750">MIVVLSGEGPSDLGCCRNDQGQCQHPNFLPGPMTCFVDKEIERSIDYSLLEITPEQYIFISKIELINAAQRLRENKKSMSLTGKRRPGVETGFFYLNARMLGEITRHLAEEHDDQAIAVLFRDCDGTRSDNASLWQDKVNSIRHGFSDAGLGSRGVAMVPKPKSEAWMLCVLRDNYQQCARLESLSGNDNVPNSAKAQLTTALNGEASTVAQLQHLDATVIDTDRLAEQMPSYGEFHQDIAIAYRDAIAL</sequence>
<protein>
    <recommendedName>
        <fullName evidence="3">DUF4276 family protein</fullName>
    </recommendedName>
</protein>
<name>A0A5Q2V9L6_SERPR</name>
<evidence type="ECO:0000313" key="1">
    <source>
        <dbReference type="EMBL" id="QGH60231.1"/>
    </source>
</evidence>
<reference evidence="1 2" key="1">
    <citation type="submission" date="2019-11" db="EMBL/GenBank/DDBJ databases">
        <title>The Phosphoenolpyruvate Phosphotransferase System Regulates Serratia proteamaculans 336X Biofilm Formation and Wheat Roots colonization.</title>
        <authorList>
            <person name="Liu F."/>
        </authorList>
    </citation>
    <scope>NUCLEOTIDE SEQUENCE [LARGE SCALE GENOMIC DNA]</scope>
    <source>
        <strain evidence="1 2">336X</strain>
    </source>
</reference>